<gene>
    <name evidence="1" type="ORF">ANCCAN_26255</name>
</gene>
<sequence length="68" mass="7874">MRTAHRTNSDKKEKKVERLFASSNARADEREPLQEEEEEFLVVVSWQCVCLDLSRARTVHDDVVAASR</sequence>
<dbReference type="STRING" id="29170.A0A368F8W7"/>
<comment type="caution">
    <text evidence="1">The sequence shown here is derived from an EMBL/GenBank/DDBJ whole genome shotgun (WGS) entry which is preliminary data.</text>
</comment>
<evidence type="ECO:0000313" key="2">
    <source>
        <dbReference type="Proteomes" id="UP000252519"/>
    </source>
</evidence>
<dbReference type="Proteomes" id="UP000252519">
    <property type="component" value="Unassembled WGS sequence"/>
</dbReference>
<keyword evidence="2" id="KW-1185">Reference proteome</keyword>
<proteinExistence type="predicted"/>
<dbReference type="EMBL" id="JOJR01003169">
    <property type="protein sequence ID" value="RCN28008.1"/>
    <property type="molecule type" value="Genomic_DNA"/>
</dbReference>
<evidence type="ECO:0000313" key="1">
    <source>
        <dbReference type="EMBL" id="RCN28008.1"/>
    </source>
</evidence>
<organism evidence="1 2">
    <name type="scientific">Ancylostoma caninum</name>
    <name type="common">Dog hookworm</name>
    <dbReference type="NCBI Taxonomy" id="29170"/>
    <lineage>
        <taxon>Eukaryota</taxon>
        <taxon>Metazoa</taxon>
        <taxon>Ecdysozoa</taxon>
        <taxon>Nematoda</taxon>
        <taxon>Chromadorea</taxon>
        <taxon>Rhabditida</taxon>
        <taxon>Rhabditina</taxon>
        <taxon>Rhabditomorpha</taxon>
        <taxon>Strongyloidea</taxon>
        <taxon>Ancylostomatidae</taxon>
        <taxon>Ancylostomatinae</taxon>
        <taxon>Ancylostoma</taxon>
    </lineage>
</organism>
<protein>
    <submittedName>
        <fullName evidence="1">Uncharacterized protein</fullName>
    </submittedName>
</protein>
<accession>A0A368F8W7</accession>
<dbReference type="AlphaFoldDB" id="A0A368F8W7"/>
<name>A0A368F8W7_ANCCA</name>
<reference evidence="1 2" key="1">
    <citation type="submission" date="2014-10" db="EMBL/GenBank/DDBJ databases">
        <title>Draft genome of the hookworm Ancylostoma caninum.</title>
        <authorList>
            <person name="Mitreva M."/>
        </authorList>
    </citation>
    <scope>NUCLEOTIDE SEQUENCE [LARGE SCALE GENOMIC DNA]</scope>
    <source>
        <strain evidence="1 2">Baltimore</strain>
    </source>
</reference>